<accession>A0ACC2I0P5</accession>
<proteinExistence type="predicted"/>
<keyword evidence="2" id="KW-1185">Reference proteome</keyword>
<organism evidence="1 2">
    <name type="scientific">Boeremia exigua</name>
    <dbReference type="NCBI Taxonomy" id="749465"/>
    <lineage>
        <taxon>Eukaryota</taxon>
        <taxon>Fungi</taxon>
        <taxon>Dikarya</taxon>
        <taxon>Ascomycota</taxon>
        <taxon>Pezizomycotina</taxon>
        <taxon>Dothideomycetes</taxon>
        <taxon>Pleosporomycetidae</taxon>
        <taxon>Pleosporales</taxon>
        <taxon>Pleosporineae</taxon>
        <taxon>Didymellaceae</taxon>
        <taxon>Boeremia</taxon>
    </lineage>
</organism>
<protein>
    <submittedName>
        <fullName evidence="1">Uncharacterized protein</fullName>
    </submittedName>
</protein>
<evidence type="ECO:0000313" key="2">
    <source>
        <dbReference type="Proteomes" id="UP001153331"/>
    </source>
</evidence>
<reference evidence="1" key="1">
    <citation type="submission" date="2022-11" db="EMBL/GenBank/DDBJ databases">
        <title>Genome Sequence of Boeremia exigua.</title>
        <authorList>
            <person name="Buettner E."/>
        </authorList>
    </citation>
    <scope>NUCLEOTIDE SEQUENCE</scope>
    <source>
        <strain evidence="1">CU02</strain>
    </source>
</reference>
<dbReference type="Proteomes" id="UP001153331">
    <property type="component" value="Unassembled WGS sequence"/>
</dbReference>
<comment type="caution">
    <text evidence="1">The sequence shown here is derived from an EMBL/GenBank/DDBJ whole genome shotgun (WGS) entry which is preliminary data.</text>
</comment>
<dbReference type="EMBL" id="JAPHNI010000677">
    <property type="protein sequence ID" value="KAJ8108936.1"/>
    <property type="molecule type" value="Genomic_DNA"/>
</dbReference>
<gene>
    <name evidence="1" type="ORF">OPT61_g7825</name>
</gene>
<name>A0ACC2I0P5_9PLEO</name>
<evidence type="ECO:0000313" key="1">
    <source>
        <dbReference type="EMBL" id="KAJ8108936.1"/>
    </source>
</evidence>
<sequence length="161" mass="17208">MQHPQRHQRLPYNSIAMGVAQHRARPEVRVEPAGEVSRGLYAEVVQSMAVALGAGDAEGDGVAGGCGWRCAGTALRRAGREAVCVAVAWPAGVRAFLTGGAALVAFYMSLAAWASARHDGAVQATWWIRAYRQVWHPLRVRGVLDRTCFFFGVSCGGSDIA</sequence>